<gene>
    <name evidence="2" type="ORF">SAMN06265219_111155</name>
</gene>
<name>A0A521EEJ0_9BACT</name>
<evidence type="ECO:0008006" key="4">
    <source>
        <dbReference type="Google" id="ProtNLM"/>
    </source>
</evidence>
<protein>
    <recommendedName>
        <fullName evidence="4">DUF4377 domain-containing protein</fullName>
    </recommendedName>
</protein>
<dbReference type="EMBL" id="FXTP01000011">
    <property type="protein sequence ID" value="SMO82272.1"/>
    <property type="molecule type" value="Genomic_DNA"/>
</dbReference>
<proteinExistence type="predicted"/>
<reference evidence="2 3" key="1">
    <citation type="submission" date="2017-05" db="EMBL/GenBank/DDBJ databases">
        <authorList>
            <person name="Varghese N."/>
            <person name="Submissions S."/>
        </authorList>
    </citation>
    <scope>NUCLEOTIDE SEQUENCE [LARGE SCALE GENOMIC DNA]</scope>
    <source>
        <strain evidence="2 3">DSM 21985</strain>
    </source>
</reference>
<feature type="signal peptide" evidence="1">
    <location>
        <begin position="1"/>
        <end position="23"/>
    </location>
</feature>
<accession>A0A521EEJ0</accession>
<evidence type="ECO:0000313" key="3">
    <source>
        <dbReference type="Proteomes" id="UP000317557"/>
    </source>
</evidence>
<dbReference type="Proteomes" id="UP000317557">
    <property type="component" value="Unassembled WGS sequence"/>
</dbReference>
<evidence type="ECO:0000313" key="2">
    <source>
        <dbReference type="EMBL" id="SMO82272.1"/>
    </source>
</evidence>
<organism evidence="2 3">
    <name type="scientific">Gracilimonas mengyeensis</name>
    <dbReference type="NCBI Taxonomy" id="1302730"/>
    <lineage>
        <taxon>Bacteria</taxon>
        <taxon>Pseudomonadati</taxon>
        <taxon>Balneolota</taxon>
        <taxon>Balneolia</taxon>
        <taxon>Balneolales</taxon>
        <taxon>Balneolaceae</taxon>
        <taxon>Gracilimonas</taxon>
    </lineage>
</organism>
<evidence type="ECO:0000256" key="1">
    <source>
        <dbReference type="SAM" id="SignalP"/>
    </source>
</evidence>
<dbReference type="OrthoDB" id="1121532at2"/>
<sequence>MKTLNIICSTVVLLLLLVGCQNATDSNVNEETIRVSINPSEVFEYQTGISGDEEGATIVQQPEHYEISTMLRDSSTDWEAVYRYKPESGFKGTDEVELKLATGSDGESPNTNIKHINIEITVN</sequence>
<dbReference type="AlphaFoldDB" id="A0A521EEJ0"/>
<dbReference type="PROSITE" id="PS51257">
    <property type="entry name" value="PROKAR_LIPOPROTEIN"/>
    <property type="match status" value="1"/>
</dbReference>
<dbReference type="RefSeq" id="WP_142455147.1">
    <property type="nucleotide sequence ID" value="NZ_FXTP01000011.1"/>
</dbReference>
<feature type="chain" id="PRO_5021737422" description="DUF4377 domain-containing protein" evidence="1">
    <location>
        <begin position="24"/>
        <end position="123"/>
    </location>
</feature>
<keyword evidence="1" id="KW-0732">Signal</keyword>
<keyword evidence="3" id="KW-1185">Reference proteome</keyword>